<dbReference type="EMBL" id="CAXDID020000605">
    <property type="protein sequence ID" value="CAL6106109.1"/>
    <property type="molecule type" value="Genomic_DNA"/>
</dbReference>
<evidence type="ECO:0000256" key="1">
    <source>
        <dbReference type="SAM" id="Phobius"/>
    </source>
</evidence>
<name>A0AA86NZJ3_9EUKA</name>
<evidence type="ECO:0000313" key="2">
    <source>
        <dbReference type="EMBL" id="CAI9928535.1"/>
    </source>
</evidence>
<dbReference type="AlphaFoldDB" id="A0AA86NZJ3"/>
<keyword evidence="1" id="KW-0472">Membrane</keyword>
<keyword evidence="1" id="KW-0812">Transmembrane</keyword>
<evidence type="ECO:0000313" key="4">
    <source>
        <dbReference type="Proteomes" id="UP001642409"/>
    </source>
</evidence>
<comment type="caution">
    <text evidence="2">The sequence shown here is derived from an EMBL/GenBank/DDBJ whole genome shotgun (WGS) entry which is preliminary data.</text>
</comment>
<sequence length="108" mass="12036">MISYNCAIAQYNEIKFAQHLEIDSEHAIIFENYAIIKLTTIDHQLQSTRSNIANEIPVTLLVISSLMFIGIIEITVPTKTINPKTIVVTSTGTKCFVQLKGSVSHVFI</sequence>
<reference evidence="3 4" key="2">
    <citation type="submission" date="2024-07" db="EMBL/GenBank/DDBJ databases">
        <authorList>
            <person name="Akdeniz Z."/>
        </authorList>
    </citation>
    <scope>NUCLEOTIDE SEQUENCE [LARGE SCALE GENOMIC DNA]</scope>
</reference>
<evidence type="ECO:0000313" key="3">
    <source>
        <dbReference type="EMBL" id="CAL6106109.1"/>
    </source>
</evidence>
<protein>
    <submittedName>
        <fullName evidence="3">Hypothetical_protein</fullName>
    </submittedName>
</protein>
<feature type="transmembrane region" description="Helical" evidence="1">
    <location>
        <begin position="56"/>
        <end position="76"/>
    </location>
</feature>
<keyword evidence="1" id="KW-1133">Transmembrane helix</keyword>
<dbReference type="EMBL" id="CATOUU010000406">
    <property type="protein sequence ID" value="CAI9928535.1"/>
    <property type="molecule type" value="Genomic_DNA"/>
</dbReference>
<reference evidence="2" key="1">
    <citation type="submission" date="2023-06" db="EMBL/GenBank/DDBJ databases">
        <authorList>
            <person name="Kurt Z."/>
        </authorList>
    </citation>
    <scope>NUCLEOTIDE SEQUENCE</scope>
</reference>
<gene>
    <name evidence="2" type="ORF">HINF_LOCUS16180</name>
    <name evidence="3" type="ORF">HINF_LOCUS73584</name>
</gene>
<proteinExistence type="predicted"/>
<accession>A0AA86NZJ3</accession>
<organism evidence="2">
    <name type="scientific">Hexamita inflata</name>
    <dbReference type="NCBI Taxonomy" id="28002"/>
    <lineage>
        <taxon>Eukaryota</taxon>
        <taxon>Metamonada</taxon>
        <taxon>Diplomonadida</taxon>
        <taxon>Hexamitidae</taxon>
        <taxon>Hexamitinae</taxon>
        <taxon>Hexamita</taxon>
    </lineage>
</organism>
<dbReference type="Proteomes" id="UP001642409">
    <property type="component" value="Unassembled WGS sequence"/>
</dbReference>
<keyword evidence="4" id="KW-1185">Reference proteome</keyword>